<sequence length="331" mass="35757">MVVVPALSIFILLLLLFNHGYITTAFAADSPACKPTCGSLQLRYPFGTGPGCGSPIFQPYITCAFINNQQQLLLLTTHTGSYPITSISYASQTLILTPPSMSNCTSMQPSSSNFGLDWASPFQLGPSTFILLSCQPPTSSLTLKPSGIPVCDPSYSYLCASIYTCPSVVGLGLPLFPPTNTCCVYSPGNLDAKGELDLNGLKCASFTSVVSLGDYPTDPVRWEYGVALKYSHGGLDSGIVDTKCKSCEMSDGVCGYRVDDHDQFLCVCKNGYNASSDCHNNYTPDSELLWGSGACDNHLPVSIWKMWSALVAGLMIIMLEREMAFTWKCFF</sequence>
<dbReference type="EMBL" id="RDQH01000341">
    <property type="protein sequence ID" value="RXH75570.1"/>
    <property type="molecule type" value="Genomic_DNA"/>
</dbReference>
<evidence type="ECO:0000256" key="5">
    <source>
        <dbReference type="ARBA" id="ARBA00047899"/>
    </source>
</evidence>
<comment type="caution">
    <text evidence="10">The sequence shown here is derived from an EMBL/GenBank/DDBJ whole genome shotgun (WGS) entry which is preliminary data.</text>
</comment>
<evidence type="ECO:0000256" key="7">
    <source>
        <dbReference type="SAM" id="SignalP"/>
    </source>
</evidence>
<dbReference type="InterPro" id="IPR025287">
    <property type="entry name" value="WAK_GUB"/>
</dbReference>
<dbReference type="AlphaFoldDB" id="A0A498HXM4"/>
<dbReference type="Proteomes" id="UP000290289">
    <property type="component" value="Chromosome 15"/>
</dbReference>
<comment type="subcellular location">
    <subcellularLocation>
        <location evidence="1">Membrane</location>
        <topology evidence="1">Single-pass membrane protein</topology>
    </subcellularLocation>
</comment>
<evidence type="ECO:0000256" key="3">
    <source>
        <dbReference type="ARBA" id="ARBA00022729"/>
    </source>
</evidence>
<evidence type="ECO:0000256" key="4">
    <source>
        <dbReference type="ARBA" id="ARBA00023180"/>
    </source>
</evidence>
<reference evidence="10 11" key="1">
    <citation type="submission" date="2018-10" db="EMBL/GenBank/DDBJ databases">
        <title>A high-quality apple genome assembly.</title>
        <authorList>
            <person name="Hu J."/>
        </authorList>
    </citation>
    <scope>NUCLEOTIDE SEQUENCE [LARGE SCALE GENOMIC DNA]</scope>
    <source>
        <strain evidence="11">cv. HFTH1</strain>
        <tissue evidence="10">Young leaf</tissue>
    </source>
</reference>
<comment type="catalytic activity">
    <reaction evidence="6">
        <text>L-seryl-[protein] + ATP = O-phospho-L-seryl-[protein] + ADP + H(+)</text>
        <dbReference type="Rhea" id="RHEA:17989"/>
        <dbReference type="Rhea" id="RHEA-COMP:9863"/>
        <dbReference type="Rhea" id="RHEA-COMP:11604"/>
        <dbReference type="ChEBI" id="CHEBI:15378"/>
        <dbReference type="ChEBI" id="CHEBI:29999"/>
        <dbReference type="ChEBI" id="CHEBI:30616"/>
        <dbReference type="ChEBI" id="CHEBI:83421"/>
        <dbReference type="ChEBI" id="CHEBI:456216"/>
        <dbReference type="EC" id="2.7.11.1"/>
    </reaction>
</comment>
<proteinExistence type="predicted"/>
<dbReference type="PANTHER" id="PTHR33355">
    <property type="entry name" value="WALL-ASSOCIATED RECEPTOR KINASE CARBOXY-TERMINAL PROTEIN-RELATED"/>
    <property type="match status" value="1"/>
</dbReference>
<dbReference type="GO" id="GO:0016020">
    <property type="term" value="C:membrane"/>
    <property type="evidence" value="ECO:0007669"/>
    <property type="project" value="UniProtKB-SubCell"/>
</dbReference>
<keyword evidence="11" id="KW-1185">Reference proteome</keyword>
<protein>
    <recommendedName>
        <fullName evidence="2">non-specific serine/threonine protein kinase</fullName>
        <ecNumber evidence="2">2.7.11.1</ecNumber>
    </recommendedName>
</protein>
<dbReference type="InterPro" id="IPR032872">
    <property type="entry name" value="WAK_assoc_C"/>
</dbReference>
<gene>
    <name evidence="10" type="ORF">DVH24_039269</name>
</gene>
<feature type="domain" description="Wall-associated receptor kinase galacturonan-binding" evidence="8">
    <location>
        <begin position="33"/>
        <end position="96"/>
    </location>
</feature>
<evidence type="ECO:0000256" key="6">
    <source>
        <dbReference type="ARBA" id="ARBA00048679"/>
    </source>
</evidence>
<evidence type="ECO:0000259" key="8">
    <source>
        <dbReference type="Pfam" id="PF13947"/>
    </source>
</evidence>
<keyword evidence="3 7" id="KW-0732">Signal</keyword>
<dbReference type="Pfam" id="PF13947">
    <property type="entry name" value="GUB_WAK_bind"/>
    <property type="match status" value="1"/>
</dbReference>
<dbReference type="GO" id="GO:0030247">
    <property type="term" value="F:polysaccharide binding"/>
    <property type="evidence" value="ECO:0007669"/>
    <property type="project" value="InterPro"/>
</dbReference>
<comment type="catalytic activity">
    <reaction evidence="5">
        <text>L-threonyl-[protein] + ATP = O-phospho-L-threonyl-[protein] + ADP + H(+)</text>
        <dbReference type="Rhea" id="RHEA:46608"/>
        <dbReference type="Rhea" id="RHEA-COMP:11060"/>
        <dbReference type="Rhea" id="RHEA-COMP:11605"/>
        <dbReference type="ChEBI" id="CHEBI:15378"/>
        <dbReference type="ChEBI" id="CHEBI:30013"/>
        <dbReference type="ChEBI" id="CHEBI:30616"/>
        <dbReference type="ChEBI" id="CHEBI:61977"/>
        <dbReference type="ChEBI" id="CHEBI:456216"/>
        <dbReference type="EC" id="2.7.11.1"/>
    </reaction>
</comment>
<dbReference type="GO" id="GO:0004674">
    <property type="term" value="F:protein serine/threonine kinase activity"/>
    <property type="evidence" value="ECO:0007669"/>
    <property type="project" value="UniProtKB-EC"/>
</dbReference>
<dbReference type="Pfam" id="PF14380">
    <property type="entry name" value="WAK_assoc"/>
    <property type="match status" value="1"/>
</dbReference>
<accession>A0A498HXM4</accession>
<name>A0A498HXM4_MALDO</name>
<dbReference type="EC" id="2.7.11.1" evidence="2"/>
<evidence type="ECO:0000259" key="9">
    <source>
        <dbReference type="Pfam" id="PF14380"/>
    </source>
</evidence>
<keyword evidence="4" id="KW-0325">Glycoprotein</keyword>
<feature type="signal peptide" evidence="7">
    <location>
        <begin position="1"/>
        <end position="27"/>
    </location>
</feature>
<evidence type="ECO:0000256" key="1">
    <source>
        <dbReference type="ARBA" id="ARBA00004167"/>
    </source>
</evidence>
<feature type="chain" id="PRO_5019833610" description="non-specific serine/threonine protein kinase" evidence="7">
    <location>
        <begin position="28"/>
        <end position="331"/>
    </location>
</feature>
<organism evidence="10 11">
    <name type="scientific">Malus domestica</name>
    <name type="common">Apple</name>
    <name type="synonym">Pyrus malus</name>
    <dbReference type="NCBI Taxonomy" id="3750"/>
    <lineage>
        <taxon>Eukaryota</taxon>
        <taxon>Viridiplantae</taxon>
        <taxon>Streptophyta</taxon>
        <taxon>Embryophyta</taxon>
        <taxon>Tracheophyta</taxon>
        <taxon>Spermatophyta</taxon>
        <taxon>Magnoliopsida</taxon>
        <taxon>eudicotyledons</taxon>
        <taxon>Gunneridae</taxon>
        <taxon>Pentapetalae</taxon>
        <taxon>rosids</taxon>
        <taxon>fabids</taxon>
        <taxon>Rosales</taxon>
        <taxon>Rosaceae</taxon>
        <taxon>Amygdaloideae</taxon>
        <taxon>Maleae</taxon>
        <taxon>Malus</taxon>
    </lineage>
</organism>
<feature type="domain" description="Wall-associated receptor kinase C-terminal" evidence="9">
    <location>
        <begin position="241"/>
        <end position="270"/>
    </location>
</feature>
<dbReference type="PANTHER" id="PTHR33355:SF1">
    <property type="entry name" value="WALL-ASSOCIATED RECEPTOR KINASE-LIKE 15"/>
    <property type="match status" value="1"/>
</dbReference>
<evidence type="ECO:0000313" key="11">
    <source>
        <dbReference type="Proteomes" id="UP000290289"/>
    </source>
</evidence>
<evidence type="ECO:0000256" key="2">
    <source>
        <dbReference type="ARBA" id="ARBA00012513"/>
    </source>
</evidence>
<evidence type="ECO:0000313" key="10">
    <source>
        <dbReference type="EMBL" id="RXH75570.1"/>
    </source>
</evidence>